<feature type="compositionally biased region" description="Acidic residues" evidence="1">
    <location>
        <begin position="273"/>
        <end position="283"/>
    </location>
</feature>
<feature type="compositionally biased region" description="Polar residues" evidence="1">
    <location>
        <begin position="63"/>
        <end position="73"/>
    </location>
</feature>
<feature type="region of interest" description="Disordered" evidence="1">
    <location>
        <begin position="220"/>
        <end position="330"/>
    </location>
</feature>
<feature type="compositionally biased region" description="Polar residues" evidence="1">
    <location>
        <begin position="81"/>
        <end position="105"/>
    </location>
</feature>
<evidence type="ECO:0000313" key="3">
    <source>
        <dbReference type="Proteomes" id="UP001497516"/>
    </source>
</evidence>
<dbReference type="AlphaFoldDB" id="A0AAV2C973"/>
<proteinExistence type="predicted"/>
<reference evidence="2 3" key="1">
    <citation type="submission" date="2024-04" db="EMBL/GenBank/DDBJ databases">
        <authorList>
            <person name="Fracassetti M."/>
        </authorList>
    </citation>
    <scope>NUCLEOTIDE SEQUENCE [LARGE SCALE GENOMIC DNA]</scope>
</reference>
<feature type="compositionally biased region" description="Basic and acidic residues" evidence="1">
    <location>
        <begin position="284"/>
        <end position="295"/>
    </location>
</feature>
<evidence type="ECO:0000256" key="1">
    <source>
        <dbReference type="SAM" id="MobiDB-lite"/>
    </source>
</evidence>
<feature type="compositionally biased region" description="Basic and acidic residues" evidence="1">
    <location>
        <begin position="262"/>
        <end position="272"/>
    </location>
</feature>
<feature type="region of interest" description="Disordered" evidence="1">
    <location>
        <begin position="61"/>
        <end position="105"/>
    </location>
</feature>
<organism evidence="2 3">
    <name type="scientific">Linum trigynum</name>
    <dbReference type="NCBI Taxonomy" id="586398"/>
    <lineage>
        <taxon>Eukaryota</taxon>
        <taxon>Viridiplantae</taxon>
        <taxon>Streptophyta</taxon>
        <taxon>Embryophyta</taxon>
        <taxon>Tracheophyta</taxon>
        <taxon>Spermatophyta</taxon>
        <taxon>Magnoliopsida</taxon>
        <taxon>eudicotyledons</taxon>
        <taxon>Gunneridae</taxon>
        <taxon>Pentapetalae</taxon>
        <taxon>rosids</taxon>
        <taxon>fabids</taxon>
        <taxon>Malpighiales</taxon>
        <taxon>Linaceae</taxon>
        <taxon>Linum</taxon>
    </lineage>
</organism>
<keyword evidence="3" id="KW-1185">Reference proteome</keyword>
<evidence type="ECO:0000313" key="2">
    <source>
        <dbReference type="EMBL" id="CAL1353082.1"/>
    </source>
</evidence>
<feature type="compositionally biased region" description="Polar residues" evidence="1">
    <location>
        <begin position="235"/>
        <end position="258"/>
    </location>
</feature>
<dbReference type="Proteomes" id="UP001497516">
    <property type="component" value="Chromosome 1"/>
</dbReference>
<gene>
    <name evidence="2" type="ORF">LTRI10_LOCUS1009</name>
</gene>
<name>A0AAV2C973_9ROSI</name>
<protein>
    <submittedName>
        <fullName evidence="2">Uncharacterized protein</fullName>
    </submittedName>
</protein>
<sequence length="677" mass="75726">MNNSISRLSAEMQKQKEKRAARESALALALDTATVEQITEWHRQLAERRLTAEEIVRVPSPWQPKSSTTTVAASPQPPAVETTTVRAQSRPMTTSTSANRVMATSSGETNRITTATAGVVGEHPSTANYIIGIGKVAECFSQKAFPTNPPTYGWKFRKKMFGIRKEETRAVRSPEVHRLWAELRLDIEQRRGMGTTGRRVELPSRIGRGVRRQPCCRVDGSLTKRERKKQPWMDKTTTSGTEGVQQATRSRSSFTNQMKLLSSDKKLKKEGETDGEQPVEPTDEAAKGGSNDRRIHSTASRIEQITRRSARGFFASTAQREQEKKASTTALGSPPFRLVVRSWKQEEAVKKTGGAVTSLLASHGWLTLGRANQQPGWVGWAAVRVTGSDGARSWAGSPKESAEKGVHQRLGFAGFDHVQRANEELDVGPARKREAWSELGQCDPPNGPQLQMEQGAKELRSRPILEDRGPSQLRLGLRICYLIKSILQGKVEPTMGYDLKEMSWKEKEDGPSLGGIKSNLGFVLKKVGLAGVDLIDGRVSESSPHEIEKRKGKRKLDGPASFRQAIVGRAKDEGGEGREKLCVILATKLMEKFMEYYHEDPKLEQKVERFSDSYFVNFEKEDDELFGYEERDVCHVIRDGSTKVEVMREEFLRGVERNWKRRKRNARGSRQLALAEA</sequence>
<dbReference type="EMBL" id="OZ034813">
    <property type="protein sequence ID" value="CAL1353082.1"/>
    <property type="molecule type" value="Genomic_DNA"/>
</dbReference>
<accession>A0AAV2C973</accession>